<reference evidence="1 2" key="1">
    <citation type="submission" date="2018-02" db="EMBL/GenBank/DDBJ databases">
        <title>Subsurface microbial communities from deep shales in Ohio and West Virginia, USA.</title>
        <authorList>
            <person name="Wrighton K."/>
        </authorList>
    </citation>
    <scope>NUCLEOTIDE SEQUENCE [LARGE SCALE GENOMIC DNA]</scope>
    <source>
        <strain evidence="1 2">OWC-DMM</strain>
    </source>
</reference>
<name>A0A2S6H8X9_9GAMM</name>
<protein>
    <submittedName>
        <fullName evidence="1">Uncharacterized protein</fullName>
    </submittedName>
</protein>
<dbReference type="EMBL" id="PTIZ01000013">
    <property type="protein sequence ID" value="PPK73927.1"/>
    <property type="molecule type" value="Genomic_DNA"/>
</dbReference>
<accession>A0A2S6H8X9</accession>
<gene>
    <name evidence="1" type="ORF">B0F87_11338</name>
</gene>
<evidence type="ECO:0000313" key="1">
    <source>
        <dbReference type="EMBL" id="PPK73927.1"/>
    </source>
</evidence>
<proteinExistence type="predicted"/>
<sequence length="1541" mass="165806">MPNLDLQLLNEVQKDLQSQRDVRDKLVTNLTDLNADLSLKRQEFERAQAISDQASATRVAAEIETLNNARVDTVSKISEHDAGMRNIIDRLNGVVDPGDADPSLPLVLLPIRLETRYSMDGTSLKIRIYPDEIHIDQLDRGLDSNELDAGKIYWASIWSESSESSIDAAWQTLIKAVGRYRATYIVLALTPTNIPERSTSASPVFPEVSGRLKRAAAAKLLPDNFTAIAFQGGISSRKTGASIKHELPVGLFADDGSALADVNGLKVVEGSEWFADYDIAEKLGMAITLPLLQPGKSVDQLFVVGVRRSVDPERTAVDFEDLLAAQRCTQGIAFVRQGTPTNNTETDRSEWQRRPEIRHPSVGEVTLAAESNGNIFANALGISSHVIADLENATAFEQSLARSMNTALWGSSWGSFLDKANVVTAKGESLSSSTRETTRRFHRDFVRGRGPLPAFRIGSQPYGVLPVSSISNRWVSTAGDAYEDGLVQLLKRLRQKWLSCVVNVPQVSEGEIDKTLLELLGASPVSTSLRVRSVLSNEMALLGVSAGGASKPSLDAERLIEELILEELILNASLIHPSGSLSKDTRPLALPFVDEANDSANIQAIMAGQSPKITSVLQALIALSWSRATKEVFDTSAGGKLHDVVNLAGSLSAKMKEDVLVLADRADRTAPSIFFDTAASISKVTAGTTIPALKQIQPIAAYQTSFGQLALESSTVASRSVLGTYATITWLEASGRLAELRTALTELVKAFDSGMSLNERRILLAETLDIASHRLDAWITGVVERRRQALRSAKPKGMTVGAYGWIHNLSPAEKRQDSGGYIAAPSLAHAATAGILRNAYLTHNADSTGSNAFAIDLTSARVRTAMHLLDGIREGQQLGALLGYRIERAIHEAHLDRLILSLRTIAPLKQGKLTDRNQNVELSAIETLAAANVTDGIQLIEKYQGKVNNWSANRIQQRLNDTPKDNPYLVGPWPNLTPAEWTTVSAIIEDAASAADAVADLLLAESVHHLVQGNMVRASAALDAAGTGDVPPLEPDVVATRLSGVPFTHRIILIANGNTGWNMNQPRSLVAPMMEAWCGARLGNPATIQVGQNTAGDPISLAESGLCALDIVYLAADHESFNARLRSSLPALDPKVALFDHSSANWNIEERSIGDIYQLAVSLRTLLVNARPATVADIAVPNFPTTRAVSPEAIAEVHMRLVNAVGTLSVRIQTLGAQLQANPVSVTDLLTTLELLTDFGIFVPAVKGDGLVNVARMVFSMAMRKKESAESLLAEIPTQELLVTIGQTLFGDGFWTLPAIGSATAKDTLSLAAGVESTIVPTTAEIRRYLVDRSSVREGVKRYSEVLLLSEAVGSAPKLRALQLAGPGNDIPTKWIGGKLDPAQPTTTASVCSIVIDSAENYDASGDTVALVVDEWNEAMPLREKRGKESDAPINTQVTAGVALNANAPGARAPQAILVAVAPDENRWTVDSLIDVLAETFEMAQLRCVSLERTNGIARVLPALYEQSVSLQGDKVLDLKFIAEQAYEKSAVAAFVKDSKL</sequence>
<dbReference type="Proteomes" id="UP000240010">
    <property type="component" value="Unassembled WGS sequence"/>
</dbReference>
<dbReference type="RefSeq" id="WP_104430201.1">
    <property type="nucleotide sequence ID" value="NZ_PTIZ01000013.1"/>
</dbReference>
<organism evidence="1 2">
    <name type="scientific">Methylobacter tundripaludum</name>
    <dbReference type="NCBI Taxonomy" id="173365"/>
    <lineage>
        <taxon>Bacteria</taxon>
        <taxon>Pseudomonadati</taxon>
        <taxon>Pseudomonadota</taxon>
        <taxon>Gammaproteobacteria</taxon>
        <taxon>Methylococcales</taxon>
        <taxon>Methylococcaceae</taxon>
        <taxon>Methylobacter</taxon>
    </lineage>
</organism>
<comment type="caution">
    <text evidence="1">The sequence shown here is derived from an EMBL/GenBank/DDBJ whole genome shotgun (WGS) entry which is preliminary data.</text>
</comment>
<evidence type="ECO:0000313" key="2">
    <source>
        <dbReference type="Proteomes" id="UP000240010"/>
    </source>
</evidence>